<keyword evidence="3" id="KW-0406">Ion transport</keyword>
<evidence type="ECO:0000313" key="5">
    <source>
        <dbReference type="EMBL" id="SJN35117.1"/>
    </source>
</evidence>
<evidence type="ECO:0000256" key="2">
    <source>
        <dbReference type="ARBA" id="ARBA00022448"/>
    </source>
</evidence>
<dbReference type="Proteomes" id="UP000195611">
    <property type="component" value="Unassembled WGS sequence"/>
</dbReference>
<evidence type="ECO:0000256" key="3">
    <source>
        <dbReference type="ARBA" id="ARBA00023065"/>
    </source>
</evidence>
<organism evidence="5 6">
    <name type="scientific">Marinilactibacillus psychrotolerans 42ea</name>
    <dbReference type="NCBI Taxonomy" id="1255609"/>
    <lineage>
        <taxon>Bacteria</taxon>
        <taxon>Bacillati</taxon>
        <taxon>Bacillota</taxon>
        <taxon>Bacilli</taxon>
        <taxon>Lactobacillales</taxon>
        <taxon>Carnobacteriaceae</taxon>
        <taxon>Marinilactibacillus</taxon>
    </lineage>
</organism>
<sequence length="193" mass="21953">MADLKLLTERVVEKEKAAIRQRVEEAQKDAEDEIQAARVKEEQDKIARKQAIAETAQNNYTIRKNTLEIQRRNNVLAAKQDILSKVIKDVKEEMNHISEADYKLFLAGVLNQFKHENKITLVSGEKTVNLVDQAWINETTDPELVATLSNETISDEAGVLVQKDGIEYNFLFDALIDDAKSELIPIITKELFD</sequence>
<evidence type="ECO:0000313" key="6">
    <source>
        <dbReference type="Proteomes" id="UP000195611"/>
    </source>
</evidence>
<dbReference type="Gene3D" id="3.30.2320.30">
    <property type="entry name" value="ATP synthase, E subunit, C-terminal"/>
    <property type="match status" value="1"/>
</dbReference>
<name>A0A1R4JSX1_9LACT</name>
<dbReference type="GO" id="GO:0046961">
    <property type="term" value="F:proton-transporting ATPase activity, rotational mechanism"/>
    <property type="evidence" value="ECO:0007669"/>
    <property type="project" value="InterPro"/>
</dbReference>
<dbReference type="InterPro" id="IPR002842">
    <property type="entry name" value="ATPase_V1_Esu"/>
</dbReference>
<protein>
    <submittedName>
        <fullName evidence="5">V-type ATP synthase subunit E</fullName>
        <ecNumber evidence="5">3.6.3.14</ecNumber>
    </submittedName>
</protein>
<feature type="coiled-coil region" evidence="4">
    <location>
        <begin position="9"/>
        <end position="59"/>
    </location>
</feature>
<dbReference type="AlphaFoldDB" id="A0A1R4JSX1"/>
<dbReference type="EMBL" id="FUKW01000092">
    <property type="protein sequence ID" value="SJN35117.1"/>
    <property type="molecule type" value="Genomic_DNA"/>
</dbReference>
<dbReference type="Pfam" id="PF01991">
    <property type="entry name" value="vATP-synt_E"/>
    <property type="match status" value="1"/>
</dbReference>
<dbReference type="EC" id="3.6.3.14" evidence="5"/>
<dbReference type="GO" id="GO:0033178">
    <property type="term" value="C:proton-transporting two-sector ATPase complex, catalytic domain"/>
    <property type="evidence" value="ECO:0007669"/>
    <property type="project" value="InterPro"/>
</dbReference>
<gene>
    <name evidence="5" type="ORF">FM115_06725</name>
</gene>
<evidence type="ECO:0000256" key="4">
    <source>
        <dbReference type="SAM" id="Coils"/>
    </source>
</evidence>
<dbReference type="GO" id="GO:0016787">
    <property type="term" value="F:hydrolase activity"/>
    <property type="evidence" value="ECO:0007669"/>
    <property type="project" value="UniProtKB-KW"/>
</dbReference>
<accession>A0A1R4JSX1</accession>
<evidence type="ECO:0000256" key="1">
    <source>
        <dbReference type="ARBA" id="ARBA00005901"/>
    </source>
</evidence>
<keyword evidence="4" id="KW-0175">Coiled coil</keyword>
<dbReference type="RefSeq" id="WP_087058579.1">
    <property type="nucleotide sequence ID" value="NZ_FUKW01000092.1"/>
</dbReference>
<reference evidence="5 6" key="1">
    <citation type="submission" date="2017-02" db="EMBL/GenBank/DDBJ databases">
        <authorList>
            <person name="Peterson S.W."/>
        </authorList>
    </citation>
    <scope>NUCLEOTIDE SEQUENCE [LARGE SCALE GENOMIC DNA]</scope>
    <source>
        <strain evidence="5 6">42ea</strain>
    </source>
</reference>
<dbReference type="InterPro" id="IPR038495">
    <property type="entry name" value="ATPase_E_C"/>
</dbReference>
<keyword evidence="5" id="KW-0378">Hydrolase</keyword>
<comment type="similarity">
    <text evidence="1">Belongs to the V-ATPase E subunit family.</text>
</comment>
<dbReference type="SUPFAM" id="SSF160527">
    <property type="entry name" value="V-type ATPase subunit E-like"/>
    <property type="match status" value="1"/>
</dbReference>
<keyword evidence="2" id="KW-0813">Transport</keyword>
<proteinExistence type="inferred from homology"/>